<gene>
    <name evidence="7" type="ORF">EF807_02365</name>
</gene>
<dbReference type="PROSITE" id="PS51332">
    <property type="entry name" value="B12_BINDING"/>
    <property type="match status" value="1"/>
</dbReference>
<comment type="cofactor">
    <cofactor evidence="1">
        <name>adenosylcob(III)alamin</name>
        <dbReference type="ChEBI" id="CHEBI:18408"/>
    </cofactor>
</comment>
<dbReference type="GO" id="GO:0016853">
    <property type="term" value="F:isomerase activity"/>
    <property type="evidence" value="ECO:0007669"/>
    <property type="project" value="UniProtKB-KW"/>
</dbReference>
<dbReference type="EMBL" id="RXIL01000040">
    <property type="protein sequence ID" value="RZN71497.1"/>
    <property type="molecule type" value="Genomic_DNA"/>
</dbReference>
<proteinExistence type="predicted"/>
<organism evidence="7 8">
    <name type="scientific">Candidatus Methanolliviera hydrocarbonicum</name>
    <dbReference type="NCBI Taxonomy" id="2491085"/>
    <lineage>
        <taxon>Archaea</taxon>
        <taxon>Methanobacteriati</taxon>
        <taxon>Methanobacteriota</taxon>
        <taxon>Candidatus Methanoliparia</taxon>
        <taxon>Candidatus Methanoliparales</taxon>
        <taxon>Candidatus Methanollivieraceae</taxon>
        <taxon>Candidatus Methanolliviera</taxon>
    </lineage>
</organism>
<evidence type="ECO:0000256" key="3">
    <source>
        <dbReference type="ARBA" id="ARBA00022723"/>
    </source>
</evidence>
<protein>
    <submittedName>
        <fullName evidence="7">Methylmalonyl-CoA mutase</fullName>
    </submittedName>
</protein>
<keyword evidence="4" id="KW-0413">Isomerase</keyword>
<comment type="caution">
    <text evidence="7">The sequence shown here is derived from an EMBL/GenBank/DDBJ whole genome shotgun (WGS) entry which is preliminary data.</text>
</comment>
<dbReference type="SUPFAM" id="SSF52242">
    <property type="entry name" value="Cobalamin (vitamin B12)-binding domain"/>
    <property type="match status" value="1"/>
</dbReference>
<evidence type="ECO:0000256" key="4">
    <source>
        <dbReference type="ARBA" id="ARBA00023235"/>
    </source>
</evidence>
<dbReference type="Gene3D" id="3.40.50.280">
    <property type="entry name" value="Cobalamin-binding domain"/>
    <property type="match status" value="1"/>
</dbReference>
<dbReference type="GO" id="GO:0046872">
    <property type="term" value="F:metal ion binding"/>
    <property type="evidence" value="ECO:0007669"/>
    <property type="project" value="UniProtKB-KW"/>
</dbReference>
<dbReference type="AlphaFoldDB" id="A0A520KY68"/>
<name>A0A520KY68_9EURY</name>
<sequence length="135" mass="14508">MKMSEKKIKVLLSAYSLETHSRGIVTVASMLRDAGMEIIYIGNNRPEQIIEAAVQEDVDVIGINSMCGGALELGGELMRSAEEKGIKDKVAFAMGGIFPPEDESKLKKLGFKALLKPGATSEEVVGAVKEIVIEV</sequence>
<dbReference type="GO" id="GO:0031419">
    <property type="term" value="F:cobalamin binding"/>
    <property type="evidence" value="ECO:0007669"/>
    <property type="project" value="UniProtKB-KW"/>
</dbReference>
<accession>A0A520KY68</accession>
<evidence type="ECO:0000313" key="7">
    <source>
        <dbReference type="EMBL" id="RZN71497.1"/>
    </source>
</evidence>
<dbReference type="PANTHER" id="PTHR48101:SF1">
    <property type="entry name" value="METHYLMALONYL-COA MUTASE, LARGE SUBUNIT"/>
    <property type="match status" value="1"/>
</dbReference>
<feature type="domain" description="B12-binding" evidence="6">
    <location>
        <begin position="7"/>
        <end position="135"/>
    </location>
</feature>
<dbReference type="PANTHER" id="PTHR48101">
    <property type="entry name" value="METHYLMALONYL-COA MUTASE, MITOCHONDRIAL-RELATED"/>
    <property type="match status" value="1"/>
</dbReference>
<keyword evidence="2" id="KW-0846">Cobalamin</keyword>
<dbReference type="Proteomes" id="UP000320766">
    <property type="component" value="Unassembled WGS sequence"/>
</dbReference>
<keyword evidence="3" id="KW-0479">Metal-binding</keyword>
<dbReference type="InterPro" id="IPR006159">
    <property type="entry name" value="Acid_CoA_mut_C"/>
</dbReference>
<evidence type="ECO:0000259" key="6">
    <source>
        <dbReference type="PROSITE" id="PS51332"/>
    </source>
</evidence>
<reference evidence="7 8" key="1">
    <citation type="journal article" date="2019" name="Nat. Microbiol.">
        <title>Wide diversity of methane and short-chain alkane metabolisms in uncultured archaea.</title>
        <authorList>
            <person name="Borrel G."/>
            <person name="Adam P.S."/>
            <person name="McKay L.J."/>
            <person name="Chen L.X."/>
            <person name="Sierra-Garcia I.N."/>
            <person name="Sieber C.M."/>
            <person name="Letourneur Q."/>
            <person name="Ghozlane A."/>
            <person name="Andersen G.L."/>
            <person name="Li W.J."/>
            <person name="Hallam S.J."/>
            <person name="Muyzer G."/>
            <person name="de Oliveira V.M."/>
            <person name="Inskeep W.P."/>
            <person name="Banfield J.F."/>
            <person name="Gribaldo S."/>
        </authorList>
    </citation>
    <scope>NUCLEOTIDE SEQUENCE [LARGE SCALE GENOMIC DNA]</scope>
    <source>
        <strain evidence="7">NM1b</strain>
    </source>
</reference>
<dbReference type="InterPro" id="IPR006158">
    <property type="entry name" value="Cobalamin-bd"/>
</dbReference>
<evidence type="ECO:0000256" key="5">
    <source>
        <dbReference type="ARBA" id="ARBA00023285"/>
    </source>
</evidence>
<evidence type="ECO:0000313" key="8">
    <source>
        <dbReference type="Proteomes" id="UP000320766"/>
    </source>
</evidence>
<dbReference type="NCBIfam" id="TIGR00640">
    <property type="entry name" value="acid_CoA_mut_C"/>
    <property type="match status" value="1"/>
</dbReference>
<dbReference type="InterPro" id="IPR036724">
    <property type="entry name" value="Cobalamin-bd_sf"/>
</dbReference>
<keyword evidence="5" id="KW-0170">Cobalt</keyword>
<dbReference type="Pfam" id="PF02310">
    <property type="entry name" value="B12-binding"/>
    <property type="match status" value="1"/>
</dbReference>
<evidence type="ECO:0000256" key="2">
    <source>
        <dbReference type="ARBA" id="ARBA00022628"/>
    </source>
</evidence>
<evidence type="ECO:0000256" key="1">
    <source>
        <dbReference type="ARBA" id="ARBA00001922"/>
    </source>
</evidence>